<comment type="caution">
    <text evidence="1">The sequence shown here is derived from an EMBL/GenBank/DDBJ whole genome shotgun (WGS) entry which is preliminary data.</text>
</comment>
<dbReference type="EMBL" id="POUD01000181">
    <property type="protein sequence ID" value="PZG12600.1"/>
    <property type="molecule type" value="Genomic_DNA"/>
</dbReference>
<protein>
    <submittedName>
        <fullName evidence="1">Uncharacterized protein</fullName>
    </submittedName>
</protein>
<organism evidence="1 2">
    <name type="scientific">Nonomuraea aridisoli</name>
    <dbReference type="NCBI Taxonomy" id="2070368"/>
    <lineage>
        <taxon>Bacteria</taxon>
        <taxon>Bacillati</taxon>
        <taxon>Actinomycetota</taxon>
        <taxon>Actinomycetes</taxon>
        <taxon>Streptosporangiales</taxon>
        <taxon>Streptosporangiaceae</taxon>
        <taxon>Nonomuraea</taxon>
    </lineage>
</organism>
<reference evidence="1 2" key="1">
    <citation type="submission" date="2018-01" db="EMBL/GenBank/DDBJ databases">
        <title>Draft genome sequence of Nonomuraea sp. KC333.</title>
        <authorList>
            <person name="Sahin N."/>
            <person name="Saygin H."/>
            <person name="Ay H."/>
        </authorList>
    </citation>
    <scope>NUCLEOTIDE SEQUENCE [LARGE SCALE GENOMIC DNA]</scope>
    <source>
        <strain evidence="1 2">KC333</strain>
    </source>
</reference>
<dbReference type="Proteomes" id="UP000249304">
    <property type="component" value="Unassembled WGS sequence"/>
</dbReference>
<sequence length="88" mass="9918">MRVLCDTLGIDKPIVLGWSWSLLLPAALLHRLYIDGVSYRYVGPAEVKAAIRPGGEGRPIRTRADFESWVRERPAAESAEPFTLRLLR</sequence>
<proteinExistence type="predicted"/>
<dbReference type="AlphaFoldDB" id="A0A2W2EGA2"/>
<keyword evidence="2" id="KW-1185">Reference proteome</keyword>
<evidence type="ECO:0000313" key="1">
    <source>
        <dbReference type="EMBL" id="PZG12600.1"/>
    </source>
</evidence>
<gene>
    <name evidence="1" type="ORF">C1J01_32330</name>
</gene>
<accession>A0A2W2EGA2</accession>
<evidence type="ECO:0000313" key="2">
    <source>
        <dbReference type="Proteomes" id="UP000249304"/>
    </source>
</evidence>
<name>A0A2W2EGA2_9ACTN</name>